<accession>A0A0F8WUA4</accession>
<reference evidence="1" key="1">
    <citation type="journal article" date="2015" name="Nature">
        <title>Complex archaea that bridge the gap between prokaryotes and eukaryotes.</title>
        <authorList>
            <person name="Spang A."/>
            <person name="Saw J.H."/>
            <person name="Jorgensen S.L."/>
            <person name="Zaremba-Niedzwiedzka K."/>
            <person name="Martijn J."/>
            <person name="Lind A.E."/>
            <person name="van Eijk R."/>
            <person name="Schleper C."/>
            <person name="Guy L."/>
            <person name="Ettema T.J."/>
        </authorList>
    </citation>
    <scope>NUCLEOTIDE SEQUENCE</scope>
</reference>
<gene>
    <name evidence="1" type="ORF">LCGC14_3109780</name>
</gene>
<organism evidence="1">
    <name type="scientific">marine sediment metagenome</name>
    <dbReference type="NCBI Taxonomy" id="412755"/>
    <lineage>
        <taxon>unclassified sequences</taxon>
        <taxon>metagenomes</taxon>
        <taxon>ecological metagenomes</taxon>
    </lineage>
</organism>
<sequence>MIALSNFLATYIATRTNRNIPVQIVRNALETYKKHLQTDDPETIEWANIEKQLVIALERMESTTHEPTHEPKVEDPCNVAGCPDCNSTGKPCKSCGEFHPSISMCPSHEVRSSRHNSCPTCGKFFWQCFHCCMVTHTPDYVRTHKCMDEDIKVWEQRDKNTPVDPPQLKNGRFA</sequence>
<name>A0A0F8WUA4_9ZZZZ</name>
<protein>
    <submittedName>
        <fullName evidence="1">Uncharacterized protein</fullName>
    </submittedName>
</protein>
<dbReference type="EMBL" id="LAZR01067257">
    <property type="protein sequence ID" value="KKK51955.1"/>
    <property type="molecule type" value="Genomic_DNA"/>
</dbReference>
<evidence type="ECO:0000313" key="1">
    <source>
        <dbReference type="EMBL" id="KKK51955.1"/>
    </source>
</evidence>
<proteinExistence type="predicted"/>
<comment type="caution">
    <text evidence="1">The sequence shown here is derived from an EMBL/GenBank/DDBJ whole genome shotgun (WGS) entry which is preliminary data.</text>
</comment>
<dbReference type="AlphaFoldDB" id="A0A0F8WUA4"/>